<sequence length="67" mass="7494">MLRILSFQTVSGRLIFLQIENTLLCVWLGTQKITAAEKLHVYKNKNGILKTRIIDTGAGKCDAEFGI</sequence>
<dbReference type="AlphaFoldDB" id="A0A1M5MXY4"/>
<protein>
    <submittedName>
        <fullName evidence="1">Uncharacterized protein</fullName>
    </submittedName>
</protein>
<proteinExistence type="predicted"/>
<dbReference type="Proteomes" id="UP000184112">
    <property type="component" value="Unassembled WGS sequence"/>
</dbReference>
<name>A0A1M5MXY4_FLAJO</name>
<organism evidence="1 2">
    <name type="scientific">Flavobacterium johnsoniae</name>
    <name type="common">Cytophaga johnsonae</name>
    <dbReference type="NCBI Taxonomy" id="986"/>
    <lineage>
        <taxon>Bacteria</taxon>
        <taxon>Pseudomonadati</taxon>
        <taxon>Bacteroidota</taxon>
        <taxon>Flavobacteriia</taxon>
        <taxon>Flavobacteriales</taxon>
        <taxon>Flavobacteriaceae</taxon>
        <taxon>Flavobacterium</taxon>
    </lineage>
</organism>
<gene>
    <name evidence="1" type="ORF">SAMN05444388_104349</name>
</gene>
<accession>A0A1M5MXY4</accession>
<evidence type="ECO:0000313" key="1">
    <source>
        <dbReference type="EMBL" id="SHG82077.1"/>
    </source>
</evidence>
<dbReference type="EMBL" id="FQWH01000004">
    <property type="protein sequence ID" value="SHG82077.1"/>
    <property type="molecule type" value="Genomic_DNA"/>
</dbReference>
<reference evidence="1 2" key="1">
    <citation type="submission" date="2016-11" db="EMBL/GenBank/DDBJ databases">
        <authorList>
            <person name="Jaros S."/>
            <person name="Januszkiewicz K."/>
            <person name="Wedrychowicz H."/>
        </authorList>
    </citation>
    <scope>NUCLEOTIDE SEQUENCE [LARGE SCALE GENOMIC DNA]</scope>
    <source>
        <strain evidence="1 2">DSM 6792</strain>
    </source>
</reference>
<evidence type="ECO:0000313" key="2">
    <source>
        <dbReference type="Proteomes" id="UP000184112"/>
    </source>
</evidence>